<gene>
    <name evidence="9" type="ordered locus">RPE_3460</name>
</gene>
<dbReference type="KEGG" id="rpe:RPE_3460"/>
<dbReference type="PROSITE" id="PS50198">
    <property type="entry name" value="PPIC_PPIASE_2"/>
    <property type="match status" value="1"/>
</dbReference>
<dbReference type="OrthoDB" id="9812372at2"/>
<comment type="similarity">
    <text evidence="1">Belongs to the PpiC/parvulin rotamase family.</text>
</comment>
<keyword evidence="5" id="KW-0697">Rotamase</keyword>
<dbReference type="SUPFAM" id="SSF54534">
    <property type="entry name" value="FKBP-like"/>
    <property type="match status" value="1"/>
</dbReference>
<evidence type="ECO:0000256" key="7">
    <source>
        <dbReference type="SAM" id="SignalP"/>
    </source>
</evidence>
<dbReference type="InterPro" id="IPR046357">
    <property type="entry name" value="PPIase_dom_sf"/>
</dbReference>
<evidence type="ECO:0000313" key="9">
    <source>
        <dbReference type="EMBL" id="ABJ07390.1"/>
    </source>
</evidence>
<evidence type="ECO:0000256" key="1">
    <source>
        <dbReference type="ARBA" id="ARBA00007656"/>
    </source>
</evidence>
<accession>Q07KZ4</accession>
<dbReference type="InterPro" id="IPR027304">
    <property type="entry name" value="Trigger_fact/SurA_dom_sf"/>
</dbReference>
<dbReference type="AlphaFoldDB" id="Q07KZ4"/>
<keyword evidence="7" id="KW-0732">Signal</keyword>
<feature type="chain" id="PRO_5007921988" description="Parvulin-like PPIase" evidence="7">
    <location>
        <begin position="31"/>
        <end position="353"/>
    </location>
</feature>
<evidence type="ECO:0000256" key="6">
    <source>
        <dbReference type="SAM" id="MobiDB-lite"/>
    </source>
</evidence>
<protein>
    <recommendedName>
        <fullName evidence="2">Parvulin-like PPIase</fullName>
    </recommendedName>
    <alternativeName>
        <fullName evidence="3">Peptidyl-prolyl cis-trans isomerase plp</fullName>
    </alternativeName>
    <alternativeName>
        <fullName evidence="4">Rotamase plp</fullName>
    </alternativeName>
</protein>
<dbReference type="GO" id="GO:0003755">
    <property type="term" value="F:peptidyl-prolyl cis-trans isomerase activity"/>
    <property type="evidence" value="ECO:0007669"/>
    <property type="project" value="UniProtKB-KW"/>
</dbReference>
<evidence type="ECO:0000256" key="2">
    <source>
        <dbReference type="ARBA" id="ARBA00018370"/>
    </source>
</evidence>
<organism evidence="9">
    <name type="scientific">Rhodopseudomonas palustris (strain BisA53)</name>
    <dbReference type="NCBI Taxonomy" id="316055"/>
    <lineage>
        <taxon>Bacteria</taxon>
        <taxon>Pseudomonadati</taxon>
        <taxon>Pseudomonadota</taxon>
        <taxon>Alphaproteobacteria</taxon>
        <taxon>Hyphomicrobiales</taxon>
        <taxon>Nitrobacteraceae</taxon>
        <taxon>Rhodopseudomonas</taxon>
    </lineage>
</organism>
<dbReference type="eggNOG" id="COG0760">
    <property type="taxonomic scope" value="Bacteria"/>
</dbReference>
<evidence type="ECO:0000256" key="4">
    <source>
        <dbReference type="ARBA" id="ARBA00031484"/>
    </source>
</evidence>
<dbReference type="InterPro" id="IPR050245">
    <property type="entry name" value="PrsA_foldase"/>
</dbReference>
<name>Q07KZ4_RHOP5</name>
<dbReference type="STRING" id="316055.RPE_3460"/>
<feature type="domain" description="PpiC" evidence="8">
    <location>
        <begin position="196"/>
        <end position="295"/>
    </location>
</feature>
<feature type="signal peptide" evidence="7">
    <location>
        <begin position="1"/>
        <end position="30"/>
    </location>
</feature>
<evidence type="ECO:0000256" key="5">
    <source>
        <dbReference type="PROSITE-ProRule" id="PRU00278"/>
    </source>
</evidence>
<dbReference type="SUPFAM" id="SSF109998">
    <property type="entry name" value="Triger factor/SurA peptide-binding domain-like"/>
    <property type="match status" value="1"/>
</dbReference>
<dbReference type="Gene3D" id="3.10.50.40">
    <property type="match status" value="1"/>
</dbReference>
<keyword evidence="5 9" id="KW-0413">Isomerase</keyword>
<reference evidence="9" key="1">
    <citation type="submission" date="2006-09" db="EMBL/GenBank/DDBJ databases">
        <title>Complete sequence of Rhodopseudomonas palustris BisA53.</title>
        <authorList>
            <consortium name="US DOE Joint Genome Institute"/>
            <person name="Copeland A."/>
            <person name="Lucas S."/>
            <person name="Lapidus A."/>
            <person name="Barry K."/>
            <person name="Detter J.C."/>
            <person name="Glavina del Rio T."/>
            <person name="Hammon N."/>
            <person name="Israni S."/>
            <person name="Dalin E."/>
            <person name="Tice H."/>
            <person name="Pitluck S."/>
            <person name="Chain P."/>
            <person name="Malfatti S."/>
            <person name="Shin M."/>
            <person name="Vergez L."/>
            <person name="Schmutz J."/>
            <person name="Larimer F."/>
            <person name="Land M."/>
            <person name="Hauser L."/>
            <person name="Pelletier D.A."/>
            <person name="Kyrpides N."/>
            <person name="Kim E."/>
            <person name="Harwood C.S."/>
            <person name="Oda Y."/>
            <person name="Richardson P."/>
        </authorList>
    </citation>
    <scope>NUCLEOTIDE SEQUENCE [LARGE SCALE GENOMIC DNA]</scope>
    <source>
        <strain evidence="9">BisA53</strain>
    </source>
</reference>
<dbReference type="Pfam" id="PF13145">
    <property type="entry name" value="Rotamase_2"/>
    <property type="match status" value="1"/>
</dbReference>
<evidence type="ECO:0000259" key="8">
    <source>
        <dbReference type="PROSITE" id="PS50198"/>
    </source>
</evidence>
<dbReference type="HOGENOM" id="CLU_034646_3_0_5"/>
<dbReference type="PANTHER" id="PTHR47245">
    <property type="entry name" value="PEPTIDYLPROLYL ISOMERASE"/>
    <property type="match status" value="1"/>
</dbReference>
<dbReference type="EMBL" id="CP000463">
    <property type="protein sequence ID" value="ABJ07390.1"/>
    <property type="molecule type" value="Genomic_DNA"/>
</dbReference>
<proteinExistence type="inferred from homology"/>
<evidence type="ECO:0000256" key="3">
    <source>
        <dbReference type="ARBA" id="ARBA00030642"/>
    </source>
</evidence>
<dbReference type="InterPro" id="IPR000297">
    <property type="entry name" value="PPIase_PpiC"/>
</dbReference>
<dbReference type="PANTHER" id="PTHR47245:SF3">
    <property type="entry name" value="PEPTIDYL-PROLYL CIS-TRANS ISOMERASE, PPIC-TYPE-RELATED"/>
    <property type="match status" value="1"/>
</dbReference>
<feature type="compositionally biased region" description="Polar residues" evidence="6">
    <location>
        <begin position="55"/>
        <end position="78"/>
    </location>
</feature>
<sequence>MTDTRLTKPVAARAASIAVIAAALLAPAQAQTPAPAQSRPVAPVKPVAAVQSAPTAVQSSTSARTPAAQPQSSATKSMGKNAGDVVARVGDTDVTADDLRAQIAALGPQEQAALAKDPAQLSQLVRMLLANQLVLDEVIEKKWDQRPNVVKQLERVRESAVVELYLQSVSTPPDSYPGEDEIQKVYDANRGQLVVPRQYQLSQIFIASPKDADKATEDKARKKLEDIQKKLKAPGADFAAIAGEESDAKGSADLGSIPENQLIPEIRSHVVGLAKGAVSDPIRLDAGWHIVKLTDTKASYTRTLPEVRDQLAQQMRKERAAALRRGYLAELLKQHPPVLNELALSNLLDRSRQ</sequence>
<feature type="region of interest" description="Disordered" evidence="6">
    <location>
        <begin position="53"/>
        <end position="80"/>
    </location>
</feature>